<protein>
    <submittedName>
        <fullName evidence="5">Polysaccharide deacetylase family protein</fullName>
    </submittedName>
</protein>
<accession>A0ABV5S925</accession>
<keyword evidence="6" id="KW-1185">Reference proteome</keyword>
<sequence length="364" mass="40093">MQISAPLTRIIGIANIVVVTVAVIGLSLLPGEKRPHAEARAMVKVQGSVEPPSPSPAGEPPGVVATPDFARQVHANEAGLVPVLMYHRILAKRLASIDRTPDQLRKELEALAKQGYVPITAREFAAGDIRVPAGKFPVVLTFDDGHPSHFALDASGNPKPDTAVGIIQEVARKYPSFRPVATFWINREPFGLVDQDAQAAAVKWLVDHGYEVANHTWRHPNLRALGKKKVREQIVRIERLLKKLGAPPSTTMALPYGSIPRPKKLARTGSWDGTRYDFAGVFLAGAEPSLSPYAKKFDRGAIQRIQSNGKKGECRKWCSQYWLEWLNKHPGERYVSDGDPERISIPEKLRGNIVAKRGLQVIAY</sequence>
<gene>
    <name evidence="5" type="ORF">ACFFSA_34220</name>
</gene>
<evidence type="ECO:0000313" key="5">
    <source>
        <dbReference type="EMBL" id="MFB9628169.1"/>
    </source>
</evidence>
<evidence type="ECO:0000256" key="2">
    <source>
        <dbReference type="ARBA" id="ARBA00022729"/>
    </source>
</evidence>
<dbReference type="PANTHER" id="PTHR34216">
    <property type="match status" value="1"/>
</dbReference>
<comment type="caution">
    <text evidence="5">The sequence shown here is derived from an EMBL/GenBank/DDBJ whole genome shotgun (WGS) entry which is preliminary data.</text>
</comment>
<evidence type="ECO:0000259" key="4">
    <source>
        <dbReference type="PROSITE" id="PS51677"/>
    </source>
</evidence>
<evidence type="ECO:0000313" key="6">
    <source>
        <dbReference type="Proteomes" id="UP001589532"/>
    </source>
</evidence>
<dbReference type="EMBL" id="JBHMBW010000039">
    <property type="protein sequence ID" value="MFB9628169.1"/>
    <property type="molecule type" value="Genomic_DNA"/>
</dbReference>
<feature type="transmembrane region" description="Helical" evidence="3">
    <location>
        <begin position="7"/>
        <end position="29"/>
    </location>
</feature>
<dbReference type="InterPro" id="IPR002509">
    <property type="entry name" value="NODB_dom"/>
</dbReference>
<dbReference type="RefSeq" id="WP_344985074.1">
    <property type="nucleotide sequence ID" value="NZ_BAAAXV010000001.1"/>
</dbReference>
<dbReference type="Pfam" id="PF01522">
    <property type="entry name" value="Polysacc_deac_1"/>
    <property type="match status" value="1"/>
</dbReference>
<comment type="subcellular location">
    <subcellularLocation>
        <location evidence="1">Secreted</location>
    </subcellularLocation>
</comment>
<evidence type="ECO:0000256" key="1">
    <source>
        <dbReference type="ARBA" id="ARBA00004613"/>
    </source>
</evidence>
<feature type="domain" description="NodB homology" evidence="4">
    <location>
        <begin position="136"/>
        <end position="364"/>
    </location>
</feature>
<proteinExistence type="predicted"/>
<dbReference type="PANTHER" id="PTHR34216:SF3">
    <property type="entry name" value="POLY-BETA-1,6-N-ACETYL-D-GLUCOSAMINE N-DEACETYLASE"/>
    <property type="match status" value="1"/>
</dbReference>
<dbReference type="InterPro" id="IPR011330">
    <property type="entry name" value="Glyco_hydro/deAcase_b/a-brl"/>
</dbReference>
<keyword evidence="3" id="KW-1133">Transmembrane helix</keyword>
<dbReference type="SUPFAM" id="SSF88713">
    <property type="entry name" value="Glycoside hydrolase/deacetylase"/>
    <property type="match status" value="1"/>
</dbReference>
<dbReference type="InterPro" id="IPR051398">
    <property type="entry name" value="Polysacch_Deacetylase"/>
</dbReference>
<dbReference type="PROSITE" id="PS51677">
    <property type="entry name" value="NODB"/>
    <property type="match status" value="1"/>
</dbReference>
<dbReference type="Proteomes" id="UP001589532">
    <property type="component" value="Unassembled WGS sequence"/>
</dbReference>
<evidence type="ECO:0000256" key="3">
    <source>
        <dbReference type="SAM" id="Phobius"/>
    </source>
</evidence>
<keyword evidence="3" id="KW-0472">Membrane</keyword>
<organism evidence="5 6">
    <name type="scientific">Nonomuraea helvata</name>
    <dbReference type="NCBI Taxonomy" id="37484"/>
    <lineage>
        <taxon>Bacteria</taxon>
        <taxon>Bacillati</taxon>
        <taxon>Actinomycetota</taxon>
        <taxon>Actinomycetes</taxon>
        <taxon>Streptosporangiales</taxon>
        <taxon>Streptosporangiaceae</taxon>
        <taxon>Nonomuraea</taxon>
    </lineage>
</organism>
<reference evidence="5 6" key="1">
    <citation type="submission" date="2024-09" db="EMBL/GenBank/DDBJ databases">
        <authorList>
            <person name="Sun Q."/>
            <person name="Mori K."/>
        </authorList>
    </citation>
    <scope>NUCLEOTIDE SEQUENCE [LARGE SCALE GENOMIC DNA]</scope>
    <source>
        <strain evidence="5 6">JCM 3143</strain>
    </source>
</reference>
<keyword evidence="2" id="KW-0732">Signal</keyword>
<keyword evidence="3" id="KW-0812">Transmembrane</keyword>
<name>A0ABV5S925_9ACTN</name>
<dbReference type="Gene3D" id="3.20.20.370">
    <property type="entry name" value="Glycoside hydrolase/deacetylase"/>
    <property type="match status" value="1"/>
</dbReference>